<accession>A0A2B4QUT0</accession>
<dbReference type="InterPro" id="IPR010364">
    <property type="entry name" value="Uncharacterised_IM_CreD"/>
</dbReference>
<evidence type="ECO:0000313" key="2">
    <source>
        <dbReference type="Proteomes" id="UP000225706"/>
    </source>
</evidence>
<dbReference type="PANTHER" id="PTHR30092:SF0">
    <property type="entry name" value="INNER MEMBRANE PROTEIN CRED"/>
    <property type="match status" value="1"/>
</dbReference>
<evidence type="ECO:0000313" key="1">
    <source>
        <dbReference type="EMBL" id="PFX07745.1"/>
    </source>
</evidence>
<gene>
    <name evidence="1" type="primary">creD</name>
    <name evidence="1" type="ORF">AWC38_SpisGene25643</name>
</gene>
<dbReference type="EMBL" id="LSMT01004829">
    <property type="protein sequence ID" value="PFX07745.1"/>
    <property type="molecule type" value="Genomic_DNA"/>
</dbReference>
<feature type="non-terminal residue" evidence="1">
    <location>
        <position position="1"/>
    </location>
</feature>
<sequence length="235" mass="26463">YSIISERKARQYQVTQEIYQGWGDEQTLSGPFLVIPYVKNSSSSDSKDSKISYQILLPVDLGIEAQLSPKTLYRGIYKAVVYKSHTQLNGQFDLSLLPNKDYLIDEARICLGISDVRGIEKEPLMTWNHSALKAEPGTHPSIPYSGIHYDVSLRNAPKELSFSMNLELKGGGQFHVTPFGKNNQLVMRSSWADPSFIGAYLPTDRKVADEGFEAQWTVPHLARSYPQTFSKQELS</sequence>
<reference evidence="2" key="1">
    <citation type="journal article" date="2017" name="bioRxiv">
        <title>Comparative analysis of the genomes of Stylophora pistillata and Acropora digitifera provides evidence for extensive differences between species of corals.</title>
        <authorList>
            <person name="Voolstra C.R."/>
            <person name="Li Y."/>
            <person name="Liew Y.J."/>
            <person name="Baumgarten S."/>
            <person name="Zoccola D."/>
            <person name="Flot J.-F."/>
            <person name="Tambutte S."/>
            <person name="Allemand D."/>
            <person name="Aranda M."/>
        </authorList>
    </citation>
    <scope>NUCLEOTIDE SEQUENCE [LARGE SCALE GENOMIC DNA]</scope>
</reference>
<dbReference type="GO" id="GO:0005886">
    <property type="term" value="C:plasma membrane"/>
    <property type="evidence" value="ECO:0007669"/>
    <property type="project" value="TreeGrafter"/>
</dbReference>
<name>A0A2B4QUT0_STYPI</name>
<dbReference type="Pfam" id="PF06123">
    <property type="entry name" value="CreD"/>
    <property type="match status" value="1"/>
</dbReference>
<organism evidence="1 2">
    <name type="scientific">Stylophora pistillata</name>
    <name type="common">Smooth cauliflower coral</name>
    <dbReference type="NCBI Taxonomy" id="50429"/>
    <lineage>
        <taxon>Eukaryota</taxon>
        <taxon>Metazoa</taxon>
        <taxon>Cnidaria</taxon>
        <taxon>Anthozoa</taxon>
        <taxon>Hexacorallia</taxon>
        <taxon>Scleractinia</taxon>
        <taxon>Astrocoeniina</taxon>
        <taxon>Pocilloporidae</taxon>
        <taxon>Stylophora</taxon>
    </lineage>
</organism>
<keyword evidence="2" id="KW-1185">Reference proteome</keyword>
<feature type="non-terminal residue" evidence="1">
    <location>
        <position position="235"/>
    </location>
</feature>
<dbReference type="AlphaFoldDB" id="A0A2B4QUT0"/>
<dbReference type="Proteomes" id="UP000225706">
    <property type="component" value="Unassembled WGS sequence"/>
</dbReference>
<protein>
    <submittedName>
        <fullName evidence="1">Inner membrane protein CreD</fullName>
    </submittedName>
</protein>
<dbReference type="PANTHER" id="PTHR30092">
    <property type="entry name" value="INNER MEMBRANE PROTEIN CRED"/>
    <property type="match status" value="1"/>
</dbReference>
<proteinExistence type="predicted"/>
<comment type="caution">
    <text evidence="1">The sequence shown here is derived from an EMBL/GenBank/DDBJ whole genome shotgun (WGS) entry which is preliminary data.</text>
</comment>